<dbReference type="STRING" id="1294262.GCA_001316085_01632"/>
<comment type="catalytic activity">
    <reaction evidence="10">
        <text>7-carboxy-7-carbaguanine + NH4(+) + 2 ATP = 7-cyano-7-carbaguanine + 2 AMP + 2 diphosphate + 2 H(+)</text>
        <dbReference type="Rhea" id="RHEA:27982"/>
        <dbReference type="ChEBI" id="CHEBI:15378"/>
        <dbReference type="ChEBI" id="CHEBI:28938"/>
        <dbReference type="ChEBI" id="CHEBI:30616"/>
        <dbReference type="ChEBI" id="CHEBI:33019"/>
        <dbReference type="ChEBI" id="CHEBI:45075"/>
        <dbReference type="ChEBI" id="CHEBI:61036"/>
        <dbReference type="ChEBI" id="CHEBI:456215"/>
        <dbReference type="EC" id="6.3.4.20"/>
    </reaction>
</comment>
<dbReference type="EMBL" id="AP018930">
    <property type="protein sequence ID" value="BBG26269.1"/>
    <property type="molecule type" value="Genomic_DNA"/>
</dbReference>
<evidence type="ECO:0000256" key="7">
    <source>
        <dbReference type="ARBA" id="ARBA00037768"/>
    </source>
</evidence>
<reference evidence="12 13" key="2">
    <citation type="journal article" date="2020" name="Int. J. Syst. Evol. Microbiol.">
        <title>Sulfuracidifex tepidarius gen. nov., sp. nov. and transfer of Sulfolobus metallicus Huber and Stetter 1992 to the genus Sulfuracidifex as Sulfuracidifex metallicus comb. nov.</title>
        <authorList>
            <person name="Itoh T."/>
            <person name="Miura T."/>
            <person name="Sakai H.D."/>
            <person name="Kato S."/>
            <person name="Ohkuma M."/>
            <person name="Takashina T."/>
        </authorList>
    </citation>
    <scope>NUCLEOTIDE SEQUENCE</scope>
    <source>
        <strain evidence="11 13">IC-006</strain>
        <strain evidence="12">IC-007</strain>
    </source>
</reference>
<dbReference type="KEGG" id="step:IC006_0800"/>
<dbReference type="InterPro" id="IPR014729">
    <property type="entry name" value="Rossmann-like_a/b/a_fold"/>
</dbReference>
<reference evidence="14" key="1">
    <citation type="submission" date="2018-09" db="EMBL/GenBank/DDBJ databases">
        <title>Complete Genome Sequencing of Sulfolobus sp. JCM 16834.</title>
        <authorList>
            <person name="Kato S."/>
            <person name="Itoh T."/>
            <person name="Ohkuma M."/>
        </authorList>
    </citation>
    <scope>NUCLEOTIDE SEQUENCE [LARGE SCALE GENOMIC DNA]</scope>
    <source>
        <strain evidence="14">IC-007</strain>
    </source>
</reference>
<comment type="pathway">
    <text evidence="1">Purine metabolism; 7-cyano-7-deazaguanine biosynthesis.</text>
</comment>
<dbReference type="GO" id="GO:0046872">
    <property type="term" value="F:metal ion binding"/>
    <property type="evidence" value="ECO:0007669"/>
    <property type="project" value="UniProtKB-KW"/>
</dbReference>
<evidence type="ECO:0000256" key="8">
    <source>
        <dbReference type="ARBA" id="ARBA00037993"/>
    </source>
</evidence>
<keyword evidence="5" id="KW-0862">Zinc</keyword>
<dbReference type="OrthoDB" id="6532at2157"/>
<dbReference type="Proteomes" id="UP000325030">
    <property type="component" value="Chromosome"/>
</dbReference>
<sequence>MKSLLLLSGGMDSSSAAFMLRKRNEVDAMFFNYGQKSFRQQRKAVRKVTETLGMNMIEVDVSGLGDVFSRGEWMKPHEPIKHRNVILLSTAITYASEKGYDEVVLATVNEDCEYEPNKPYILREFRSLGEVMKVNVSTPFVKLSKSMVLRIGVNNGMDPSITYSCMLGHEKHCGKCSQCEHRRLAFIGAGIKDPTQYMSM</sequence>
<dbReference type="GO" id="GO:0016874">
    <property type="term" value="F:ligase activity"/>
    <property type="evidence" value="ECO:0007669"/>
    <property type="project" value="UniProtKB-KW"/>
</dbReference>
<keyword evidence="6" id="KW-0067">ATP-binding</keyword>
<dbReference type="GO" id="GO:0005524">
    <property type="term" value="F:ATP binding"/>
    <property type="evidence" value="ECO:0007669"/>
    <property type="project" value="UniProtKB-KW"/>
</dbReference>
<organism evidence="12 14">
    <name type="scientific">Sulfuracidifex tepidarius</name>
    <dbReference type="NCBI Taxonomy" id="1294262"/>
    <lineage>
        <taxon>Archaea</taxon>
        <taxon>Thermoproteota</taxon>
        <taxon>Thermoprotei</taxon>
        <taxon>Sulfolobales</taxon>
        <taxon>Sulfolobaceae</taxon>
        <taxon>Sulfuracidifex</taxon>
    </lineage>
</organism>
<dbReference type="PANTHER" id="PTHR42914:SF1">
    <property type="entry name" value="7-CYANO-7-DEAZAGUANINE SYNTHASE"/>
    <property type="match status" value="1"/>
</dbReference>
<dbReference type="RefSeq" id="WP_149528367.1">
    <property type="nucleotide sequence ID" value="NZ_AP018929.1"/>
</dbReference>
<keyword evidence="2" id="KW-0436">Ligase</keyword>
<keyword evidence="3" id="KW-0479">Metal-binding</keyword>
<dbReference type="AlphaFoldDB" id="A0A510E1A1"/>
<proteinExistence type="inferred from homology"/>
<evidence type="ECO:0000256" key="2">
    <source>
        <dbReference type="ARBA" id="ARBA00022598"/>
    </source>
</evidence>
<dbReference type="Gene3D" id="3.40.50.620">
    <property type="entry name" value="HUPs"/>
    <property type="match status" value="1"/>
</dbReference>
<accession>A0A510DTG4</accession>
<evidence type="ECO:0000256" key="1">
    <source>
        <dbReference type="ARBA" id="ARBA00005061"/>
    </source>
</evidence>
<evidence type="ECO:0000256" key="3">
    <source>
        <dbReference type="ARBA" id="ARBA00022723"/>
    </source>
</evidence>
<dbReference type="Pfam" id="PF06508">
    <property type="entry name" value="QueC"/>
    <property type="match status" value="1"/>
</dbReference>
<evidence type="ECO:0000313" key="12">
    <source>
        <dbReference type="EMBL" id="BBG26269.1"/>
    </source>
</evidence>
<evidence type="ECO:0000313" key="13">
    <source>
        <dbReference type="Proteomes" id="UP000322983"/>
    </source>
</evidence>
<evidence type="ECO:0000313" key="14">
    <source>
        <dbReference type="Proteomes" id="UP000325030"/>
    </source>
</evidence>
<comment type="function">
    <text evidence="7">Catalyzes the ATP-dependent conversion of 7-carboxy-7-deazaguanine (CDG) to 7-cyano-7-deazaguanine (preQ(0)).</text>
</comment>
<evidence type="ECO:0000313" key="11">
    <source>
        <dbReference type="EMBL" id="BBG23516.1"/>
    </source>
</evidence>
<dbReference type="PANTHER" id="PTHR42914">
    <property type="entry name" value="7-CYANO-7-DEAZAGUANINE SYNTHASE"/>
    <property type="match status" value="1"/>
</dbReference>
<dbReference type="SUPFAM" id="SSF52402">
    <property type="entry name" value="Adenine nucleotide alpha hydrolases-like"/>
    <property type="match status" value="1"/>
</dbReference>
<gene>
    <name evidence="11" type="ORF">IC006_0800</name>
    <name evidence="12" type="ORF">IC007_0774</name>
</gene>
<evidence type="ECO:0000256" key="6">
    <source>
        <dbReference type="ARBA" id="ARBA00022840"/>
    </source>
</evidence>
<dbReference type="InterPro" id="IPR018317">
    <property type="entry name" value="QueC"/>
</dbReference>
<keyword evidence="4" id="KW-0547">Nucleotide-binding</keyword>
<name>A0A510E1A1_9CREN</name>
<evidence type="ECO:0000256" key="5">
    <source>
        <dbReference type="ARBA" id="ARBA00022833"/>
    </source>
</evidence>
<accession>A0A510E1A1</accession>
<evidence type="ECO:0000256" key="10">
    <source>
        <dbReference type="ARBA" id="ARBA00047890"/>
    </source>
</evidence>
<dbReference type="Proteomes" id="UP000322983">
    <property type="component" value="Chromosome"/>
</dbReference>
<evidence type="ECO:0000256" key="4">
    <source>
        <dbReference type="ARBA" id="ARBA00022741"/>
    </source>
</evidence>
<protein>
    <recommendedName>
        <fullName evidence="9">7-cyano-7-deazaguanine synthase</fullName>
        <ecNumber evidence="9">6.3.4.20</ecNumber>
    </recommendedName>
</protein>
<dbReference type="EMBL" id="AP018929">
    <property type="protein sequence ID" value="BBG23516.1"/>
    <property type="molecule type" value="Genomic_DNA"/>
</dbReference>
<comment type="similarity">
    <text evidence="8">Belongs to the QueC family.</text>
</comment>
<dbReference type="GeneID" id="41717176"/>
<keyword evidence="13" id="KW-1185">Reference proteome</keyword>
<dbReference type="EC" id="6.3.4.20" evidence="9"/>
<evidence type="ECO:0000256" key="9">
    <source>
        <dbReference type="ARBA" id="ARBA00039149"/>
    </source>
</evidence>